<organism evidence="2 3">
    <name type="scientific">Actinokineospora spheciospongiae</name>
    <dbReference type="NCBI Taxonomy" id="909613"/>
    <lineage>
        <taxon>Bacteria</taxon>
        <taxon>Bacillati</taxon>
        <taxon>Actinomycetota</taxon>
        <taxon>Actinomycetes</taxon>
        <taxon>Pseudonocardiales</taxon>
        <taxon>Pseudonocardiaceae</taxon>
        <taxon>Actinokineospora</taxon>
    </lineage>
</organism>
<keyword evidence="1" id="KW-0472">Membrane</keyword>
<evidence type="ECO:0000256" key="1">
    <source>
        <dbReference type="SAM" id="Phobius"/>
    </source>
</evidence>
<comment type="caution">
    <text evidence="2">The sequence shown here is derived from an EMBL/GenBank/DDBJ whole genome shotgun (WGS) entry which is preliminary data.</text>
</comment>
<evidence type="ECO:0000313" key="3">
    <source>
        <dbReference type="Proteomes" id="UP000019277"/>
    </source>
</evidence>
<feature type="transmembrane region" description="Helical" evidence="1">
    <location>
        <begin position="32"/>
        <end position="53"/>
    </location>
</feature>
<sequence length="298" mass="30107">MGLGLLSALFFSVSFVANRGLSVSGGAWEWTAALRYLITLPVFAALVGLRGGLRPVGAALRAAPGRWLVWGTVGFGLFYAPLCFAADSAPGWVVAAVWQVTIVCGMVLAPVLYRDPARRRIPPVALVLSLVVLGGVALTVLEAPGGLGWSVVVGVVAVLVGAVAYPVGNRKSMDLGGGLDTFQRVLALTVGSLPGWVVLAVVGGVRTGLPSGTQVAGTALVALSSGVVATALFFAATRRVRDDPVHLAAVEATQAGEVVFVAVAEPLVLGGAAPGAVAWLGILVIALGVVGYAVVGRG</sequence>
<dbReference type="InterPro" id="IPR032713">
    <property type="entry name" value="EmrE"/>
</dbReference>
<keyword evidence="1" id="KW-0812">Transmembrane</keyword>
<keyword evidence="1" id="KW-1133">Transmembrane helix</keyword>
<dbReference type="EMBL" id="AYXG01000027">
    <property type="protein sequence ID" value="EWC63948.1"/>
    <property type="molecule type" value="Genomic_DNA"/>
</dbReference>
<reference evidence="2 3" key="1">
    <citation type="journal article" date="2014" name="Genome Announc.">
        <title>Draft Genome Sequence of the Antitrypanosomally Active Sponge-Associated Bacterium Actinokineospora sp. Strain EG49.</title>
        <authorList>
            <person name="Harjes J."/>
            <person name="Ryu T."/>
            <person name="Abdelmohsen U.R."/>
            <person name="Moitinho-Silva L."/>
            <person name="Horn H."/>
            <person name="Ravasi T."/>
            <person name="Hentschel U."/>
        </authorList>
    </citation>
    <scope>NUCLEOTIDE SEQUENCE [LARGE SCALE GENOMIC DNA]</scope>
    <source>
        <strain evidence="2 3">EG49</strain>
    </source>
</reference>
<dbReference type="AlphaFoldDB" id="W7IU99"/>
<dbReference type="Pfam" id="PF13536">
    <property type="entry name" value="EmrE"/>
    <property type="match status" value="1"/>
</dbReference>
<accession>W7IU99</accession>
<keyword evidence="3" id="KW-1185">Reference proteome</keyword>
<protein>
    <submittedName>
        <fullName evidence="2">Putative membrane protein</fullName>
    </submittedName>
</protein>
<evidence type="ECO:0000313" key="2">
    <source>
        <dbReference type="EMBL" id="EWC63948.1"/>
    </source>
</evidence>
<feature type="transmembrane region" description="Helical" evidence="1">
    <location>
        <begin position="276"/>
        <end position="295"/>
    </location>
</feature>
<dbReference type="PATRIC" id="fig|909613.9.peg.676"/>
<feature type="transmembrane region" description="Helical" evidence="1">
    <location>
        <begin position="147"/>
        <end position="165"/>
    </location>
</feature>
<dbReference type="Proteomes" id="UP000019277">
    <property type="component" value="Unassembled WGS sequence"/>
</dbReference>
<feature type="transmembrane region" description="Helical" evidence="1">
    <location>
        <begin position="215"/>
        <end position="235"/>
    </location>
</feature>
<dbReference type="eggNOG" id="COG0697">
    <property type="taxonomic scope" value="Bacteria"/>
</dbReference>
<proteinExistence type="predicted"/>
<feature type="transmembrane region" description="Helical" evidence="1">
    <location>
        <begin position="247"/>
        <end position="264"/>
    </location>
</feature>
<name>W7IU99_9PSEU</name>
<feature type="transmembrane region" description="Helical" evidence="1">
    <location>
        <begin position="92"/>
        <end position="112"/>
    </location>
</feature>
<gene>
    <name evidence="2" type="ORF">UO65_0659</name>
</gene>
<feature type="transmembrane region" description="Helical" evidence="1">
    <location>
        <begin position="185"/>
        <end position="209"/>
    </location>
</feature>
<dbReference type="OrthoDB" id="3457556at2"/>
<dbReference type="STRING" id="909613.UO65_0659"/>
<feature type="transmembrane region" description="Helical" evidence="1">
    <location>
        <begin position="124"/>
        <end position="141"/>
    </location>
</feature>
<feature type="transmembrane region" description="Helical" evidence="1">
    <location>
        <begin position="65"/>
        <end position="86"/>
    </location>
</feature>